<protein>
    <submittedName>
        <fullName evidence="2">Phenylacetate-CoA ligase</fullName>
        <ecNumber evidence="2">6.2.1.30</ecNumber>
    </submittedName>
</protein>
<accession>K6XNT3</accession>
<dbReference type="Pfam" id="PF00501">
    <property type="entry name" value="AMP-binding"/>
    <property type="match status" value="1"/>
</dbReference>
<dbReference type="InterPro" id="IPR000873">
    <property type="entry name" value="AMP-dep_synth/lig_dom"/>
</dbReference>
<dbReference type="eggNOG" id="COG1541">
    <property type="taxonomic scope" value="Bacteria"/>
</dbReference>
<keyword evidence="2" id="KW-0436">Ligase</keyword>
<proteinExistence type="predicted"/>
<dbReference type="InterPro" id="IPR053158">
    <property type="entry name" value="CapK_Type1_Caps_Biosynth"/>
</dbReference>
<reference evidence="2 3" key="1">
    <citation type="journal article" date="2017" name="Antonie Van Leeuwenhoek">
        <title>Rhizobium rhizosphaerae sp. nov., a novel species isolated from rice rhizosphere.</title>
        <authorList>
            <person name="Zhao J.J."/>
            <person name="Zhang J."/>
            <person name="Zhang R.J."/>
            <person name="Zhang C.W."/>
            <person name="Yin H.Q."/>
            <person name="Zhang X.X."/>
        </authorList>
    </citation>
    <scope>NUCLEOTIDE SEQUENCE [LARGE SCALE GENOMIC DNA]</scope>
    <source>
        <strain evidence="2 3">E3</strain>
    </source>
</reference>
<dbReference type="Gene3D" id="3.40.50.12780">
    <property type="entry name" value="N-terminal domain of ligase-like"/>
    <property type="match status" value="1"/>
</dbReference>
<dbReference type="GO" id="GO:0047475">
    <property type="term" value="F:phenylacetate-CoA ligase activity"/>
    <property type="evidence" value="ECO:0007669"/>
    <property type="project" value="UniProtKB-EC"/>
</dbReference>
<dbReference type="InterPro" id="IPR042099">
    <property type="entry name" value="ANL_N_sf"/>
</dbReference>
<dbReference type="PANTHER" id="PTHR36932:SF1">
    <property type="entry name" value="CAPSULAR POLYSACCHARIDE BIOSYNTHESIS PROTEIN"/>
    <property type="match status" value="1"/>
</dbReference>
<dbReference type="EMBL" id="BAEN01000018">
    <property type="protein sequence ID" value="GAC13311.1"/>
    <property type="molecule type" value="Genomic_DNA"/>
</dbReference>
<evidence type="ECO:0000313" key="3">
    <source>
        <dbReference type="Proteomes" id="UP000006334"/>
    </source>
</evidence>
<comment type="caution">
    <text evidence="2">The sequence shown here is derived from an EMBL/GenBank/DDBJ whole genome shotgun (WGS) entry which is preliminary data.</text>
</comment>
<dbReference type="RefSeq" id="WP_008843131.1">
    <property type="nucleotide sequence ID" value="NZ_BAEN01000018.1"/>
</dbReference>
<keyword evidence="3" id="KW-1185">Reference proteome</keyword>
<evidence type="ECO:0000259" key="1">
    <source>
        <dbReference type="Pfam" id="PF00501"/>
    </source>
</evidence>
<dbReference type="SUPFAM" id="SSF56801">
    <property type="entry name" value="Acetyl-CoA synthetase-like"/>
    <property type="match status" value="1"/>
</dbReference>
<dbReference type="STRING" id="1127673.GLIP_0665"/>
<organism evidence="2 3">
    <name type="scientific">Aliiglaciecola lipolytica E3</name>
    <dbReference type="NCBI Taxonomy" id="1127673"/>
    <lineage>
        <taxon>Bacteria</taxon>
        <taxon>Pseudomonadati</taxon>
        <taxon>Pseudomonadota</taxon>
        <taxon>Gammaproteobacteria</taxon>
        <taxon>Alteromonadales</taxon>
        <taxon>Alteromonadaceae</taxon>
        <taxon>Aliiglaciecola</taxon>
    </lineage>
</organism>
<evidence type="ECO:0000313" key="2">
    <source>
        <dbReference type="EMBL" id="GAC13311.1"/>
    </source>
</evidence>
<name>K6XNT3_9ALTE</name>
<dbReference type="PANTHER" id="PTHR36932">
    <property type="entry name" value="CAPSULAR POLYSACCHARIDE BIOSYNTHESIS PROTEIN"/>
    <property type="match status" value="1"/>
</dbReference>
<dbReference type="EC" id="6.2.1.30" evidence="2"/>
<sequence>MSSIYTKIVSSMLFPLHEKLKKHDTVEIRKSLEQSQWFSKAVLKQNQSKRLQKFIQTVYEHVPYYREMFDSANLSPVDITCSEDLAKLPFLDKTTISTNFEKLKSDIAGSLSRFNTGGSSGQPLIFLLGNERVSHDVAEKWRATRWWDVDIGDKEIVAWGSPIELGAQDKVRLIRDGLFRSELIPAFDMTEQKLLSFLSTIQKTKPKMLFGYPSVFDLLAKTAKQHGIQMDNLGIKVAFVTSERLYPYQRDNIEATFGCPVANGYGGRDAGFIAHQCPQGGMHLSYEDIVVEIIDPQGNPLPPGQSGEIVVTHMGTSEFPFIRYRTGDIAVMSDKTCACGRGLPMLEAIEGRSTDFVVALDGTILHGLSLIYILRDMESVEAFKIIQETKQHTHVQVVSKSGEVNQQMRDTIMTGFQARLGAEVSVTVESVAEIAPEKSGKYRYVISKVSTT</sequence>
<dbReference type="AlphaFoldDB" id="K6XNT3"/>
<gene>
    <name evidence="2" type="primary">paaK</name>
    <name evidence="2" type="ORF">GLIP_0665</name>
</gene>
<dbReference type="Proteomes" id="UP000006334">
    <property type="component" value="Unassembled WGS sequence"/>
</dbReference>
<feature type="domain" description="AMP-dependent synthetase/ligase" evidence="1">
    <location>
        <begin position="196"/>
        <end position="313"/>
    </location>
</feature>